<evidence type="ECO:0000313" key="2">
    <source>
        <dbReference type="EMBL" id="ABA54813.1"/>
    </source>
</evidence>
<reference evidence="2" key="1">
    <citation type="journal article" date="2006" name="Mol. Ecol. Notes">
        <title>A set of polymorphic EST-derived markers for Picea species.</title>
        <authorList>
            <person name="Lamothe M."/>
            <person name="Meirmans P."/>
            <person name="Isabel N."/>
        </authorList>
    </citation>
    <scope>NUCLEOTIDE SEQUENCE</scope>
    <source>
        <tissue evidence="2">Needles</tissue>
    </source>
</reference>
<name>Q3I3W9_PICMA</name>
<accession>Q3I3W9</accession>
<dbReference type="EMBL" id="DQ120095">
    <property type="protein sequence ID" value="ABA54813.1"/>
    <property type="molecule type" value="Genomic_DNA"/>
</dbReference>
<dbReference type="PANTHER" id="PTHR33509:SF21">
    <property type="entry name" value="OS02G0564600 PROTEIN"/>
    <property type="match status" value="1"/>
</dbReference>
<dbReference type="Pfam" id="PF03242">
    <property type="entry name" value="LEA_3a"/>
    <property type="match status" value="1"/>
</dbReference>
<organism evidence="2">
    <name type="scientific">Picea mariana</name>
    <name type="common">Black spruce</name>
    <name type="synonym">Abies mariana</name>
    <dbReference type="NCBI Taxonomy" id="3335"/>
    <lineage>
        <taxon>Eukaryota</taxon>
        <taxon>Viridiplantae</taxon>
        <taxon>Streptophyta</taxon>
        <taxon>Embryophyta</taxon>
        <taxon>Tracheophyta</taxon>
        <taxon>Spermatophyta</taxon>
        <taxon>Pinopsida</taxon>
        <taxon>Pinidae</taxon>
        <taxon>Conifers I</taxon>
        <taxon>Pinales</taxon>
        <taxon>Pinaceae</taxon>
        <taxon>Picea</taxon>
    </lineage>
</organism>
<feature type="region of interest" description="Disordered" evidence="1">
    <location>
        <begin position="42"/>
        <end position="65"/>
    </location>
</feature>
<gene>
    <name evidence="2" type="primary">EMB11</name>
</gene>
<proteinExistence type="predicted"/>
<evidence type="ECO:0000256" key="1">
    <source>
        <dbReference type="SAM" id="MobiDB-lite"/>
    </source>
</evidence>
<protein>
    <submittedName>
        <fullName evidence="2">Late embryogenesis abundant protein</fullName>
    </submittedName>
</protein>
<dbReference type="AlphaFoldDB" id="Q3I3W9"/>
<dbReference type="PANTHER" id="PTHR33509">
    <property type="entry name" value="LATE EMBRYOGENIS ABUNDANT PROTEIN 2-RELATED"/>
    <property type="match status" value="1"/>
</dbReference>
<sequence>MASRILSAYRLSSLLADIKISHARQYTAAAAEAMRSGGVAAREFPERSKAGGGNNKRTAFWMRDPTTGDWIPEDHFGETDTADLRQKFLSRK</sequence>
<dbReference type="InterPro" id="IPR004926">
    <property type="entry name" value="LEA_3a"/>
</dbReference>